<dbReference type="InterPro" id="IPR016187">
    <property type="entry name" value="CTDL_fold"/>
</dbReference>
<proteinExistence type="predicted"/>
<dbReference type="InterPro" id="IPR017806">
    <property type="entry name" value="EgtB"/>
</dbReference>
<evidence type="ECO:0000313" key="3">
    <source>
        <dbReference type="Proteomes" id="UP000253919"/>
    </source>
</evidence>
<reference evidence="2 3" key="1">
    <citation type="submission" date="2018-04" db="EMBL/GenBank/DDBJ databases">
        <title>Adhaeribacter sp. HMF7616 genome sequencing and assembly.</title>
        <authorList>
            <person name="Kang H."/>
            <person name="Kang J."/>
            <person name="Cha I."/>
            <person name="Kim H."/>
            <person name="Joh K."/>
        </authorList>
    </citation>
    <scope>NUCLEOTIDE SEQUENCE [LARGE SCALE GENOMIC DNA]</scope>
    <source>
        <strain evidence="2 3">HMF7616</strain>
    </source>
</reference>
<feature type="domain" description="Sulfatase-modifying factor enzyme-like" evidence="1">
    <location>
        <begin position="344"/>
        <end position="421"/>
    </location>
</feature>
<dbReference type="Gene3D" id="3.90.1580.10">
    <property type="entry name" value="paralog of FGE (formylglycine-generating enzyme)"/>
    <property type="match status" value="2"/>
</dbReference>
<dbReference type="NCBIfam" id="TIGR03440">
    <property type="entry name" value="egtB_TIGR03440"/>
    <property type="match status" value="1"/>
</dbReference>
<sequence>MMPVVAVETETLLSRFLHIRNQTEVLCRPLLPEDTVVQPMVDVSPPKWHLAHTSWFFETFILQKYFPDYHVFHKDYNYLFNSYYNSIGSRVLRQARGTLSRPPLQDIYEYRAYVNEHVSVLFSKINEHHLTEMWPVFELGLQHEQQHQELLVTDIKYILSTNPLAPALLPPLSKSELFSVNLPEPEYLSVAAGLYTIGHTGPDFCFDNELGAHRVWLDSFLFRNSLVTNQEYLQFMEAGGYQNFKFWLHEGFDLAQQEHWAAPLYWVKQPDGWYRFTLHGLQPVNLQAPVTHISFYEADAYANWAGQRLLTEFEWEVGAQQYSPDLASGTFLEDGLYDPQPSPGQTQLLGDVWEWTYSAYLPFPRFNKAEGALGEYNGKFMINQMVLRGGSCATPRSHIRSTYRNFFHPDKRWQFTGIRLAHK</sequence>
<name>A0A369QDY3_9BACT</name>
<dbReference type="GO" id="GO:0052699">
    <property type="term" value="P:ergothioneine biosynthetic process"/>
    <property type="evidence" value="ECO:0007669"/>
    <property type="project" value="InterPro"/>
</dbReference>
<accession>A0A369QDY3</accession>
<dbReference type="PANTHER" id="PTHR23150:SF36">
    <property type="entry name" value="HERCYNINE OXYGENASE"/>
    <property type="match status" value="1"/>
</dbReference>
<evidence type="ECO:0000259" key="1">
    <source>
        <dbReference type="Pfam" id="PF03781"/>
    </source>
</evidence>
<dbReference type="EMBL" id="QASA01000001">
    <property type="protein sequence ID" value="RDC62622.1"/>
    <property type="molecule type" value="Genomic_DNA"/>
</dbReference>
<dbReference type="AlphaFoldDB" id="A0A369QDY3"/>
<comment type="caution">
    <text evidence="2">The sequence shown here is derived from an EMBL/GenBank/DDBJ whole genome shotgun (WGS) entry which is preliminary data.</text>
</comment>
<dbReference type="Proteomes" id="UP000253919">
    <property type="component" value="Unassembled WGS sequence"/>
</dbReference>
<protein>
    <recommendedName>
        <fullName evidence="1">Sulfatase-modifying factor enzyme-like domain-containing protein</fullName>
    </recommendedName>
</protein>
<keyword evidence="3" id="KW-1185">Reference proteome</keyword>
<evidence type="ECO:0000313" key="2">
    <source>
        <dbReference type="EMBL" id="RDC62622.1"/>
    </source>
</evidence>
<gene>
    <name evidence="2" type="ORF">AHMF7616_01216</name>
</gene>
<feature type="domain" description="Sulfatase-modifying factor enzyme-like" evidence="1">
    <location>
        <begin position="184"/>
        <end position="320"/>
    </location>
</feature>
<organism evidence="2 3">
    <name type="scientific">Adhaeribacter pallidiroseus</name>
    <dbReference type="NCBI Taxonomy" id="2072847"/>
    <lineage>
        <taxon>Bacteria</taxon>
        <taxon>Pseudomonadati</taxon>
        <taxon>Bacteroidota</taxon>
        <taxon>Cytophagia</taxon>
        <taxon>Cytophagales</taxon>
        <taxon>Hymenobacteraceae</taxon>
        <taxon>Adhaeribacter</taxon>
    </lineage>
</organism>
<dbReference type="Pfam" id="PF03781">
    <property type="entry name" value="FGE-sulfatase"/>
    <property type="match status" value="2"/>
</dbReference>
<dbReference type="RefSeq" id="WP_317047588.1">
    <property type="nucleotide sequence ID" value="NZ_QASA01000001.1"/>
</dbReference>
<dbReference type="InterPro" id="IPR005532">
    <property type="entry name" value="SUMF_dom"/>
</dbReference>
<dbReference type="InterPro" id="IPR042095">
    <property type="entry name" value="SUMF_sf"/>
</dbReference>
<dbReference type="SUPFAM" id="SSF56436">
    <property type="entry name" value="C-type lectin-like"/>
    <property type="match status" value="1"/>
</dbReference>
<dbReference type="PANTHER" id="PTHR23150">
    <property type="entry name" value="SULFATASE MODIFYING FACTOR 1, 2"/>
    <property type="match status" value="1"/>
</dbReference>
<dbReference type="InterPro" id="IPR051043">
    <property type="entry name" value="Sulfatase_Mod_Factor_Kinase"/>
</dbReference>